<dbReference type="Proteomes" id="UP000823941">
    <property type="component" value="Unassembled WGS sequence"/>
</dbReference>
<protein>
    <submittedName>
        <fullName evidence="1">Uncharacterized protein</fullName>
    </submittedName>
</protein>
<comment type="caution">
    <text evidence="1">The sequence shown here is derived from an EMBL/GenBank/DDBJ whole genome shotgun (WGS) entry which is preliminary data.</text>
</comment>
<dbReference type="Gene3D" id="3.40.630.30">
    <property type="match status" value="1"/>
</dbReference>
<gene>
    <name evidence="1" type="ORF">JYU34_022570</name>
</gene>
<sequence>MIVSSFYEKAELEQFLKHEIEVNDYADCIDRCWNALLAARLSVVLRDESGAHIAVALNFDGRDEPDIELSGGLAKIMGFLEYVEGSVRDTMLPEGKGTILHSFMMATASNLNARDNVAAIRALEHATMRIARDRRFTGVFTTNTSPLTQQLGSDVLGFQTLLDYQINQYVDANGERVFGKAPDDMRAVVCWKPVE</sequence>
<dbReference type="EMBL" id="JAHIBW010000035">
    <property type="protein sequence ID" value="KAG7295014.1"/>
    <property type="molecule type" value="Genomic_DNA"/>
</dbReference>
<name>A0ABQ7PQ39_PLUXY</name>
<accession>A0ABQ7PQ39</accession>
<organism evidence="1 2">
    <name type="scientific">Plutella xylostella</name>
    <name type="common">Diamondback moth</name>
    <name type="synonym">Plutella maculipennis</name>
    <dbReference type="NCBI Taxonomy" id="51655"/>
    <lineage>
        <taxon>Eukaryota</taxon>
        <taxon>Metazoa</taxon>
        <taxon>Ecdysozoa</taxon>
        <taxon>Arthropoda</taxon>
        <taxon>Hexapoda</taxon>
        <taxon>Insecta</taxon>
        <taxon>Pterygota</taxon>
        <taxon>Neoptera</taxon>
        <taxon>Endopterygota</taxon>
        <taxon>Lepidoptera</taxon>
        <taxon>Glossata</taxon>
        <taxon>Ditrysia</taxon>
        <taxon>Yponomeutoidea</taxon>
        <taxon>Plutellidae</taxon>
        <taxon>Plutella</taxon>
    </lineage>
</organism>
<evidence type="ECO:0000313" key="2">
    <source>
        <dbReference type="Proteomes" id="UP000823941"/>
    </source>
</evidence>
<evidence type="ECO:0000313" key="1">
    <source>
        <dbReference type="EMBL" id="KAG7295014.1"/>
    </source>
</evidence>
<reference evidence="1 2" key="1">
    <citation type="submission" date="2021-06" db="EMBL/GenBank/DDBJ databases">
        <title>A haploid diamondback moth (Plutella xylostella L.) genome assembly resolves 31 chromosomes and identifies a diamide resistance mutation.</title>
        <authorList>
            <person name="Ward C.M."/>
            <person name="Perry K.D."/>
            <person name="Baker G."/>
            <person name="Powis K."/>
            <person name="Heckel D.G."/>
            <person name="Baxter S.W."/>
        </authorList>
    </citation>
    <scope>NUCLEOTIDE SEQUENCE [LARGE SCALE GENOMIC DNA]</scope>
    <source>
        <strain evidence="1 2">LV</strain>
        <tissue evidence="1">Single pupa</tissue>
    </source>
</reference>
<proteinExistence type="predicted"/>
<keyword evidence="2" id="KW-1185">Reference proteome</keyword>